<dbReference type="CDD" id="cd02214">
    <property type="entry name" value="cupin_MJ1618"/>
    <property type="match status" value="1"/>
</dbReference>
<dbReference type="InterPro" id="IPR013096">
    <property type="entry name" value="Cupin_2"/>
</dbReference>
<dbReference type="InterPro" id="IPR052044">
    <property type="entry name" value="PKS_Associated_Protein"/>
</dbReference>
<protein>
    <recommendedName>
        <fullName evidence="1">Cupin type-2 domain-containing protein</fullName>
    </recommendedName>
</protein>
<comment type="caution">
    <text evidence="2">The sequence shown here is derived from an EMBL/GenBank/DDBJ whole genome shotgun (WGS) entry which is preliminary data.</text>
</comment>
<dbReference type="PANTHER" id="PTHR36114">
    <property type="entry name" value="16.7 KDA PROTEIN IN WHIE LOCUS"/>
    <property type="match status" value="1"/>
</dbReference>
<dbReference type="AlphaFoldDB" id="A0A2N6CW66"/>
<reference evidence="2 3" key="1">
    <citation type="submission" date="2017-11" db="EMBL/GenBank/DDBJ databases">
        <title>Genome-resolved metagenomics identifies genetic mobility, metabolic interactions, and unexpected diversity in perchlorate-reducing communities.</title>
        <authorList>
            <person name="Barnum T.P."/>
            <person name="Figueroa I.A."/>
            <person name="Carlstrom C.I."/>
            <person name="Lucas L.N."/>
            <person name="Engelbrektson A.L."/>
            <person name="Coates J.D."/>
        </authorList>
    </citation>
    <scope>NUCLEOTIDE SEQUENCE [LARGE SCALE GENOMIC DNA]</scope>
    <source>
        <strain evidence="2">BM301</strain>
    </source>
</reference>
<dbReference type="RefSeq" id="WP_273439212.1">
    <property type="nucleotide sequence ID" value="NZ_PKUN01000014.1"/>
</dbReference>
<evidence type="ECO:0000313" key="2">
    <source>
        <dbReference type="EMBL" id="PLX61509.1"/>
    </source>
</evidence>
<proteinExistence type="predicted"/>
<dbReference type="InterPro" id="IPR011051">
    <property type="entry name" value="RmlC_Cupin_sf"/>
</dbReference>
<gene>
    <name evidence="2" type="ORF">C0630_10075</name>
</gene>
<accession>A0A2N6CW66</accession>
<dbReference type="Proteomes" id="UP000235015">
    <property type="component" value="Unassembled WGS sequence"/>
</dbReference>
<dbReference type="InterPro" id="IPR014710">
    <property type="entry name" value="RmlC-like_jellyroll"/>
</dbReference>
<dbReference type="Gene3D" id="2.60.120.10">
    <property type="entry name" value="Jelly Rolls"/>
    <property type="match status" value="1"/>
</dbReference>
<name>A0A2N6CW66_9GAMM</name>
<dbReference type="PANTHER" id="PTHR36114:SF4">
    <property type="entry name" value="CUPIN 2 CONSERVED BARREL DOMAIN-CONTAINING PROTEIN"/>
    <property type="match status" value="1"/>
</dbReference>
<evidence type="ECO:0000313" key="3">
    <source>
        <dbReference type="Proteomes" id="UP000235015"/>
    </source>
</evidence>
<sequence length="118" mass="12909">MIISKKAIEPYLTKDGSLIRELLHPDQQSVKNQSLAEATVPPGVTTHLHRHLRSEEIYHITAGCGVMQLGTAEFEVKAGDSVLIPPGTAHAIRNSGDDDLLILCCCAPPYRHEDTELL</sequence>
<evidence type="ECO:0000259" key="1">
    <source>
        <dbReference type="Pfam" id="PF07883"/>
    </source>
</evidence>
<dbReference type="STRING" id="1111735.GCA_000428045_00392"/>
<feature type="domain" description="Cupin type-2" evidence="1">
    <location>
        <begin position="38"/>
        <end position="104"/>
    </location>
</feature>
<dbReference type="Pfam" id="PF07883">
    <property type="entry name" value="Cupin_2"/>
    <property type="match status" value="1"/>
</dbReference>
<organism evidence="2 3">
    <name type="scientific">Sedimenticola selenatireducens</name>
    <dbReference type="NCBI Taxonomy" id="191960"/>
    <lineage>
        <taxon>Bacteria</taxon>
        <taxon>Pseudomonadati</taxon>
        <taxon>Pseudomonadota</taxon>
        <taxon>Gammaproteobacteria</taxon>
        <taxon>Chromatiales</taxon>
        <taxon>Sedimenticolaceae</taxon>
        <taxon>Sedimenticola</taxon>
    </lineage>
</organism>
<dbReference type="EMBL" id="PKUN01000014">
    <property type="protein sequence ID" value="PLX61509.1"/>
    <property type="molecule type" value="Genomic_DNA"/>
</dbReference>
<dbReference type="SUPFAM" id="SSF51182">
    <property type="entry name" value="RmlC-like cupins"/>
    <property type="match status" value="1"/>
</dbReference>